<feature type="signal peptide" evidence="3">
    <location>
        <begin position="1"/>
        <end position="25"/>
    </location>
</feature>
<keyword evidence="6" id="KW-1185">Reference proteome</keyword>
<keyword evidence="3" id="KW-0732">Signal</keyword>
<dbReference type="GO" id="GO:0046872">
    <property type="term" value="F:metal ion binding"/>
    <property type="evidence" value="ECO:0007669"/>
    <property type="project" value="UniProtKB-KW"/>
</dbReference>
<sequence length="521" mass="58446">MSRRAFIAGSTCLAGSLSLPFKAMAQTAPAIRYEANSPQGQQMLKSYAVAIKKMLALPTDHPHNWFRIAFIHYMDCPHGNWWFYVWHRGYIGYVEQIIRHYSGNPSFALPYWDWTASPQMPDMMFEGVLTPTDSAYGEMTQNIETFTQSMQPALQRYWQSLNSAQREQLKHRGYQTFDQFWNGVTGYDPESGQYIPGNAAFATMPTSRYLSRANPNLDAKTAHACSPQVVVPGLKPTRFYDGDNMVNSFCSSKTNSHNHHTGGTTFSVLEGQPHNQVHNNIGGVPTWNPGPYGNMTNFLSPVDPIFFLHHANMDRLWEVWERKQQVIQEPTLPTDPVALRQLKEEPFLFFFNAQGDPILNGKAGDYLSTSAFNYVYAPGFIDPAMADNVTRNAAMIQGTIQGDKANVTLQQAPGKTLFAVITFQRSTDPSAPRQFDITLNAPEGKMRLTPEDPHFAGIISLFGPAHGKAHDVTFIVPIPQHNQVIQQLQQLKGNQSLQLKFDLTHDQNTAPAIKALHIQAL</sequence>
<dbReference type="Pfam" id="PF00264">
    <property type="entry name" value="Tyrosinase"/>
    <property type="match status" value="1"/>
</dbReference>
<keyword evidence="2" id="KW-0186">Copper</keyword>
<dbReference type="InterPro" id="IPR008922">
    <property type="entry name" value="Di-copper_centre_dom_sf"/>
</dbReference>
<dbReference type="InterPro" id="IPR050316">
    <property type="entry name" value="Tyrosinase/Hemocyanin"/>
</dbReference>
<dbReference type="PRINTS" id="PR00092">
    <property type="entry name" value="TYROSINASE"/>
</dbReference>
<dbReference type="STRING" id="197479.BFW38_03645"/>
<evidence type="ECO:0000313" key="6">
    <source>
        <dbReference type="Proteomes" id="UP000094291"/>
    </source>
</evidence>
<dbReference type="PROSITE" id="PS00498">
    <property type="entry name" value="TYROSINASE_2"/>
    <property type="match status" value="1"/>
</dbReference>
<evidence type="ECO:0000259" key="4">
    <source>
        <dbReference type="PROSITE" id="PS00498"/>
    </source>
</evidence>
<gene>
    <name evidence="5" type="ORF">BFW38_03645</name>
</gene>
<comment type="caution">
    <text evidence="5">The sequence shown here is derived from an EMBL/GenBank/DDBJ whole genome shotgun (WGS) entry which is preliminary data.</text>
</comment>
<keyword evidence="1" id="KW-0479">Metal-binding</keyword>
<proteinExistence type="predicted"/>
<feature type="domain" description="Tyrosinase copper-binding" evidence="4">
    <location>
        <begin position="303"/>
        <end position="314"/>
    </location>
</feature>
<evidence type="ECO:0000256" key="1">
    <source>
        <dbReference type="ARBA" id="ARBA00022723"/>
    </source>
</evidence>
<reference evidence="5 6" key="1">
    <citation type="submission" date="2016-08" db="EMBL/GenBank/DDBJ databases">
        <authorList>
            <person name="Seilhamer J.J."/>
        </authorList>
    </citation>
    <scope>NUCLEOTIDE SEQUENCE [LARGE SCALE GENOMIC DNA]</scope>
    <source>
        <strain evidence="5 6">PH27A</strain>
    </source>
</reference>
<evidence type="ECO:0000256" key="3">
    <source>
        <dbReference type="SAM" id="SignalP"/>
    </source>
</evidence>
<dbReference type="EMBL" id="MDTQ01000001">
    <property type="protein sequence ID" value="ODC05162.1"/>
    <property type="molecule type" value="Genomic_DNA"/>
</dbReference>
<dbReference type="PANTHER" id="PTHR11474">
    <property type="entry name" value="TYROSINASE FAMILY MEMBER"/>
    <property type="match status" value="1"/>
</dbReference>
<evidence type="ECO:0000313" key="5">
    <source>
        <dbReference type="EMBL" id="ODC05162.1"/>
    </source>
</evidence>
<evidence type="ECO:0000256" key="2">
    <source>
        <dbReference type="ARBA" id="ARBA00023008"/>
    </source>
</evidence>
<dbReference type="AlphaFoldDB" id="A0A1E2VE74"/>
<dbReference type="GO" id="GO:0016491">
    <property type="term" value="F:oxidoreductase activity"/>
    <property type="evidence" value="ECO:0007669"/>
    <property type="project" value="InterPro"/>
</dbReference>
<organism evidence="5 6">
    <name type="scientific">Terasakiispira papahanaumokuakeensis</name>
    <dbReference type="NCBI Taxonomy" id="197479"/>
    <lineage>
        <taxon>Bacteria</taxon>
        <taxon>Pseudomonadati</taxon>
        <taxon>Pseudomonadota</taxon>
        <taxon>Gammaproteobacteria</taxon>
        <taxon>Oceanospirillales</taxon>
        <taxon>Terasakiispira</taxon>
    </lineage>
</organism>
<protein>
    <recommendedName>
        <fullName evidence="4">Tyrosinase copper-binding domain-containing protein</fullName>
    </recommendedName>
</protein>
<name>A0A1E2VE74_9GAMM</name>
<dbReference type="InterPro" id="IPR002227">
    <property type="entry name" value="Tyrosinase_Cu-bd"/>
</dbReference>
<dbReference type="SUPFAM" id="SSF48056">
    <property type="entry name" value="Di-copper centre-containing domain"/>
    <property type="match status" value="1"/>
</dbReference>
<accession>A0A1E2VE74</accession>
<dbReference type="PANTHER" id="PTHR11474:SF76">
    <property type="entry name" value="SHKT DOMAIN-CONTAINING PROTEIN"/>
    <property type="match status" value="1"/>
</dbReference>
<dbReference type="Proteomes" id="UP000094291">
    <property type="component" value="Unassembled WGS sequence"/>
</dbReference>
<feature type="chain" id="PRO_5009119750" description="Tyrosinase copper-binding domain-containing protein" evidence="3">
    <location>
        <begin position="26"/>
        <end position="521"/>
    </location>
</feature>
<dbReference type="Gene3D" id="1.10.1280.10">
    <property type="entry name" value="Di-copper center containing domain from catechol oxidase"/>
    <property type="match status" value="1"/>
</dbReference>